<dbReference type="AlphaFoldDB" id="A0A423VJ52"/>
<keyword evidence="3" id="KW-1185">Reference proteome</keyword>
<feature type="region of interest" description="Disordered" evidence="1">
    <location>
        <begin position="1"/>
        <end position="28"/>
    </location>
</feature>
<dbReference type="OrthoDB" id="5290015at2759"/>
<evidence type="ECO:0000313" key="3">
    <source>
        <dbReference type="Proteomes" id="UP000284375"/>
    </source>
</evidence>
<accession>A0A423VJ52</accession>
<organism evidence="2 3">
    <name type="scientific">Cytospora chrysosperma</name>
    <name type="common">Cytospora canker fungus</name>
    <name type="synonym">Sphaeria chrysosperma</name>
    <dbReference type="NCBI Taxonomy" id="252740"/>
    <lineage>
        <taxon>Eukaryota</taxon>
        <taxon>Fungi</taxon>
        <taxon>Dikarya</taxon>
        <taxon>Ascomycota</taxon>
        <taxon>Pezizomycotina</taxon>
        <taxon>Sordariomycetes</taxon>
        <taxon>Sordariomycetidae</taxon>
        <taxon>Diaporthales</taxon>
        <taxon>Cytosporaceae</taxon>
        <taxon>Cytospora</taxon>
    </lineage>
</organism>
<proteinExistence type="predicted"/>
<comment type="caution">
    <text evidence="2">The sequence shown here is derived from an EMBL/GenBank/DDBJ whole genome shotgun (WGS) entry which is preliminary data.</text>
</comment>
<dbReference type="EMBL" id="LJZO01000046">
    <property type="protein sequence ID" value="ROV91017.1"/>
    <property type="molecule type" value="Genomic_DNA"/>
</dbReference>
<sequence>MSHTKRPGSSSSGQPPSSAKGPYPGPEKVATLFFTRDLPFSAPPNQGERKKPGPVLDADMVTALTHCVHIALKLLEESTGRQAFIETAQAIVAERRKAAKQNKEPEQGLFAGKSLKDMSAWVDKFLLKIRRNGLPICVCNGLEGHYGLTQRWSWGLDMDKWDSTNSAMVEGLLRAAKTVDACVHGQIAANKKIMEQHAMIEAKKVDKNTMEKLKAKAEAEGQKTLAPFRRAHANSVIGFERSAFCISVTLAHEFVHCFTGFLTGRASPGTPSRVVAGPYGTENRGEAGWTWCQKTFGGLTHFWYTKGEAPKSDQIGIPTMLEWKEDMENSVFYKVDHSIIKMIVKLDFNRNWMKKIKSAAEPGTPYKEWTRKYKDIVKIWDNGKVIPTIDTATQVASGFATDFAYASALDSVVTAIKEPLSYRSLVKVTA</sequence>
<dbReference type="Proteomes" id="UP000284375">
    <property type="component" value="Unassembled WGS sequence"/>
</dbReference>
<protein>
    <submittedName>
        <fullName evidence="2">Uncharacterized protein</fullName>
    </submittedName>
</protein>
<evidence type="ECO:0000256" key="1">
    <source>
        <dbReference type="SAM" id="MobiDB-lite"/>
    </source>
</evidence>
<evidence type="ECO:0000313" key="2">
    <source>
        <dbReference type="EMBL" id="ROV91017.1"/>
    </source>
</evidence>
<gene>
    <name evidence="2" type="ORF">VSDG_07697</name>
</gene>
<feature type="compositionally biased region" description="Low complexity" evidence="1">
    <location>
        <begin position="7"/>
        <end position="22"/>
    </location>
</feature>
<name>A0A423VJ52_CYTCH</name>
<reference evidence="2 3" key="1">
    <citation type="submission" date="2015-09" db="EMBL/GenBank/DDBJ databases">
        <title>Host preference determinants of Valsa canker pathogens revealed by comparative genomics.</title>
        <authorList>
            <person name="Yin Z."/>
            <person name="Huang L."/>
        </authorList>
    </citation>
    <scope>NUCLEOTIDE SEQUENCE [LARGE SCALE GENOMIC DNA]</scope>
    <source>
        <strain evidence="2 3">YSFL</strain>
    </source>
</reference>